<name>A0A2J6NPC8_9LACO</name>
<dbReference type="EC" id="2.3.1.180" evidence="9"/>
<feature type="active site" evidence="9">
    <location>
        <position position="278"/>
    </location>
</feature>
<dbReference type="GO" id="GO:0033818">
    <property type="term" value="F:beta-ketoacyl-acyl-carrier-protein synthase III activity"/>
    <property type="evidence" value="ECO:0007669"/>
    <property type="project" value="UniProtKB-UniRule"/>
</dbReference>
<evidence type="ECO:0000256" key="4">
    <source>
        <dbReference type="ARBA" id="ARBA00022832"/>
    </source>
</evidence>
<evidence type="ECO:0000313" key="12">
    <source>
        <dbReference type="EMBL" id="PMB83163.1"/>
    </source>
</evidence>
<comment type="caution">
    <text evidence="12">The sequence shown here is derived from an EMBL/GenBank/DDBJ whole genome shotgun (WGS) entry which is preliminary data.</text>
</comment>
<keyword evidence="5 9" id="KW-0443">Lipid metabolism</keyword>
<dbReference type="GO" id="GO:0004315">
    <property type="term" value="F:3-oxoacyl-[acyl-carrier-protein] synthase activity"/>
    <property type="evidence" value="ECO:0007669"/>
    <property type="project" value="InterPro"/>
</dbReference>
<evidence type="ECO:0000259" key="10">
    <source>
        <dbReference type="Pfam" id="PF08541"/>
    </source>
</evidence>
<keyword evidence="6 9" id="KW-0275">Fatty acid biosynthesis</keyword>
<evidence type="ECO:0000256" key="8">
    <source>
        <dbReference type="ARBA" id="ARBA00023315"/>
    </source>
</evidence>
<proteinExistence type="inferred from homology"/>
<dbReference type="GO" id="GO:0005737">
    <property type="term" value="C:cytoplasm"/>
    <property type="evidence" value="ECO:0007669"/>
    <property type="project" value="UniProtKB-SubCell"/>
</dbReference>
<feature type="active site" evidence="9">
    <location>
        <position position="248"/>
    </location>
</feature>
<dbReference type="InterPro" id="IPR013751">
    <property type="entry name" value="ACP_syn_III_N"/>
</dbReference>
<keyword evidence="3 9" id="KW-0808">Transferase</keyword>
<keyword evidence="2 9" id="KW-0444">Lipid biosynthesis</keyword>
<comment type="domain">
    <text evidence="9">The last Arg residue of the ACP-binding site is essential for the weak association between ACP/AcpP and FabH.</text>
</comment>
<keyword evidence="8 9" id="KW-0012">Acyltransferase</keyword>
<feature type="region of interest" description="ACP-binding" evidence="9">
    <location>
        <begin position="249"/>
        <end position="253"/>
    </location>
</feature>
<dbReference type="RefSeq" id="WP_104688261.1">
    <property type="nucleotide sequence ID" value="NZ_PNFV01000002.1"/>
</dbReference>
<keyword evidence="4 9" id="KW-0276">Fatty acid metabolism</keyword>
<dbReference type="PANTHER" id="PTHR43091">
    <property type="entry name" value="3-OXOACYL-[ACYL-CARRIER-PROTEIN] SYNTHASE"/>
    <property type="match status" value="1"/>
</dbReference>
<dbReference type="Gene3D" id="3.40.47.10">
    <property type="match status" value="1"/>
</dbReference>
<dbReference type="EMBL" id="PNFV01000002">
    <property type="protein sequence ID" value="PMB83163.1"/>
    <property type="molecule type" value="Genomic_DNA"/>
</dbReference>
<dbReference type="Pfam" id="PF08541">
    <property type="entry name" value="ACP_syn_III_C"/>
    <property type="match status" value="1"/>
</dbReference>
<evidence type="ECO:0000313" key="13">
    <source>
        <dbReference type="Proteomes" id="UP000239920"/>
    </source>
</evidence>
<dbReference type="CDD" id="cd00830">
    <property type="entry name" value="KAS_III"/>
    <property type="match status" value="1"/>
</dbReference>
<comment type="subcellular location">
    <subcellularLocation>
        <location evidence="9">Cytoplasm</location>
    </subcellularLocation>
</comment>
<evidence type="ECO:0000256" key="6">
    <source>
        <dbReference type="ARBA" id="ARBA00023160"/>
    </source>
</evidence>
<dbReference type="OrthoDB" id="9815506at2"/>
<dbReference type="AlphaFoldDB" id="A0A2J6NPC8"/>
<comment type="pathway">
    <text evidence="9">Lipid metabolism; fatty acid biosynthesis.</text>
</comment>
<comment type="function">
    <text evidence="9">Catalyzes the condensation reaction of fatty acid synthesis by the addition to an acyl acceptor of two carbons from malonyl-ACP. Catalyzes the first condensation reaction which initiates fatty acid synthesis and may therefore play a role in governing the total rate of fatty acid production. Possesses both acetoacetyl-ACP synthase and acetyl transacylase activities. Its substrate specificity determines the biosynthesis of branched-chain and/or straight-chain of fatty acids.</text>
</comment>
<dbReference type="InterPro" id="IPR004655">
    <property type="entry name" value="FabH"/>
</dbReference>
<evidence type="ECO:0000256" key="2">
    <source>
        <dbReference type="ARBA" id="ARBA00022516"/>
    </source>
</evidence>
<accession>A0A2J6NPC8</accession>
<dbReference type="Proteomes" id="UP000239920">
    <property type="component" value="Unassembled WGS sequence"/>
</dbReference>
<comment type="catalytic activity">
    <reaction evidence="9">
        <text>malonyl-[ACP] + acetyl-CoA + H(+) = 3-oxobutanoyl-[ACP] + CO2 + CoA</text>
        <dbReference type="Rhea" id="RHEA:12080"/>
        <dbReference type="Rhea" id="RHEA-COMP:9623"/>
        <dbReference type="Rhea" id="RHEA-COMP:9625"/>
        <dbReference type="ChEBI" id="CHEBI:15378"/>
        <dbReference type="ChEBI" id="CHEBI:16526"/>
        <dbReference type="ChEBI" id="CHEBI:57287"/>
        <dbReference type="ChEBI" id="CHEBI:57288"/>
        <dbReference type="ChEBI" id="CHEBI:78449"/>
        <dbReference type="ChEBI" id="CHEBI:78450"/>
        <dbReference type="EC" id="2.3.1.180"/>
    </reaction>
</comment>
<dbReference type="Pfam" id="PF08545">
    <property type="entry name" value="ACP_syn_III"/>
    <property type="match status" value="1"/>
</dbReference>
<evidence type="ECO:0000256" key="5">
    <source>
        <dbReference type="ARBA" id="ARBA00023098"/>
    </source>
</evidence>
<feature type="domain" description="Beta-ketoacyl-[acyl-carrier-protein] synthase III N-terminal" evidence="11">
    <location>
        <begin position="106"/>
        <end position="180"/>
    </location>
</feature>
<feature type="active site" evidence="9">
    <location>
        <position position="112"/>
    </location>
</feature>
<feature type="domain" description="Beta-ketoacyl-[acyl-carrier-protein] synthase III C-terminal" evidence="10">
    <location>
        <begin position="232"/>
        <end position="321"/>
    </location>
</feature>
<organism evidence="12 13">
    <name type="scientific">Limosilactobacillus pontis</name>
    <dbReference type="NCBI Taxonomy" id="35787"/>
    <lineage>
        <taxon>Bacteria</taxon>
        <taxon>Bacillati</taxon>
        <taxon>Bacillota</taxon>
        <taxon>Bacilli</taxon>
        <taxon>Lactobacillales</taxon>
        <taxon>Lactobacillaceae</taxon>
        <taxon>Limosilactobacillus</taxon>
    </lineage>
</organism>
<keyword evidence="9" id="KW-0963">Cytoplasm</keyword>
<reference evidence="12 13" key="1">
    <citation type="submission" date="2017-09" db="EMBL/GenBank/DDBJ databases">
        <title>Bacterial strain isolated from the female urinary microbiota.</title>
        <authorList>
            <person name="Thomas-White K."/>
            <person name="Kumar N."/>
            <person name="Forster S."/>
            <person name="Putonti C."/>
            <person name="Lawley T."/>
            <person name="Wolfe A.J."/>
        </authorList>
    </citation>
    <scope>NUCLEOTIDE SEQUENCE [LARGE SCALE GENOMIC DNA]</scope>
    <source>
        <strain evidence="12 13">UMB0683</strain>
    </source>
</reference>
<gene>
    <name evidence="9" type="primary">fabH</name>
    <name evidence="12" type="ORF">CK797_02650</name>
</gene>
<dbReference type="UniPathway" id="UPA00094"/>
<protein>
    <recommendedName>
        <fullName evidence="9">Beta-ketoacyl-[acyl-carrier-protein] synthase III</fullName>
        <shortName evidence="9">Beta-ketoacyl-ACP synthase III</shortName>
        <shortName evidence="9">KAS III</shortName>
        <ecNumber evidence="9">2.3.1.180</ecNumber>
    </recommendedName>
    <alternativeName>
        <fullName evidence="9">3-oxoacyl-[acyl-carrier-protein] synthase 3</fullName>
    </alternativeName>
    <alternativeName>
        <fullName evidence="9">3-oxoacyl-[acyl-carrier-protein] synthase III</fullName>
    </alternativeName>
</protein>
<dbReference type="HAMAP" id="MF_01815">
    <property type="entry name" value="FabH"/>
    <property type="match status" value="1"/>
</dbReference>
<sequence>MNNWQIVTTASYVPQMTVSNDRLSTIMDTSDEWIRTRTGIRQRHISQGENTADLATQVGQRLLAKAHWAPTSLDLIIIATMSPDSYTPSTAAIVQGRLGATAARAFDVSAACSGFVYALDIASRFIGPGCHRVMVIGSEVLSKITNWQDRTTAVLFGDGAGGVLIETAPEPHLLGQHLATFGDRGNQLVAGQTRVNHQFPPTITDVSPFQMNGRAVYRFATHAVPISIQTALQHAGLTADQVDRFILHQANIRIIQQVARRLVQPMTKFPTNIDQYGNTSAASEPILLDECVRQGLIRRGDLVVLSGFGGGLTVGTMIIKY</sequence>
<evidence type="ECO:0000256" key="1">
    <source>
        <dbReference type="ARBA" id="ARBA00008642"/>
    </source>
</evidence>
<evidence type="ECO:0000256" key="7">
    <source>
        <dbReference type="ARBA" id="ARBA00023268"/>
    </source>
</evidence>
<dbReference type="NCBIfam" id="NF006829">
    <property type="entry name" value="PRK09352.1"/>
    <property type="match status" value="1"/>
</dbReference>
<dbReference type="GO" id="GO:0006633">
    <property type="term" value="P:fatty acid biosynthetic process"/>
    <property type="evidence" value="ECO:0007669"/>
    <property type="project" value="UniProtKB-UniRule"/>
</dbReference>
<dbReference type="InterPro" id="IPR016039">
    <property type="entry name" value="Thiolase-like"/>
</dbReference>
<keyword evidence="7 9" id="KW-0511">Multifunctional enzyme</keyword>
<dbReference type="PANTHER" id="PTHR43091:SF1">
    <property type="entry name" value="BETA-KETOACYL-[ACYL-CARRIER-PROTEIN] SYNTHASE III, CHLOROPLASTIC"/>
    <property type="match status" value="1"/>
</dbReference>
<comment type="subunit">
    <text evidence="9">Homodimer.</text>
</comment>
<evidence type="ECO:0000256" key="9">
    <source>
        <dbReference type="HAMAP-Rule" id="MF_01815"/>
    </source>
</evidence>
<evidence type="ECO:0000256" key="3">
    <source>
        <dbReference type="ARBA" id="ARBA00022679"/>
    </source>
</evidence>
<dbReference type="SUPFAM" id="SSF53901">
    <property type="entry name" value="Thiolase-like"/>
    <property type="match status" value="1"/>
</dbReference>
<comment type="similarity">
    <text evidence="1 9">Belongs to the thiolase-like superfamily. FabH family.</text>
</comment>
<dbReference type="NCBIfam" id="TIGR00747">
    <property type="entry name" value="fabH"/>
    <property type="match status" value="1"/>
</dbReference>
<evidence type="ECO:0000259" key="11">
    <source>
        <dbReference type="Pfam" id="PF08545"/>
    </source>
</evidence>
<dbReference type="InterPro" id="IPR013747">
    <property type="entry name" value="ACP_syn_III_C"/>
</dbReference>